<evidence type="ECO:0000256" key="1">
    <source>
        <dbReference type="ARBA" id="ARBA00004651"/>
    </source>
</evidence>
<comment type="pathway">
    <text evidence="10">Cell wall biogenesis; peptidoglycan biosynthesis.</text>
</comment>
<feature type="transmembrane region" description="Helical" evidence="10">
    <location>
        <begin position="558"/>
        <end position="576"/>
    </location>
</feature>
<evidence type="ECO:0000256" key="9">
    <source>
        <dbReference type="ARBA" id="ARBA00061532"/>
    </source>
</evidence>
<protein>
    <recommendedName>
        <fullName evidence="10">Probable lipid II flippase MurJ</fullName>
    </recommendedName>
</protein>
<evidence type="ECO:0000256" key="10">
    <source>
        <dbReference type="HAMAP-Rule" id="MF_02078"/>
    </source>
</evidence>
<keyword evidence="3 10" id="KW-0812">Transmembrane</keyword>
<dbReference type="AlphaFoldDB" id="A0A238HBL2"/>
<keyword evidence="10" id="KW-0997">Cell inner membrane</keyword>
<feature type="transmembrane region" description="Helical" evidence="10">
    <location>
        <begin position="274"/>
        <end position="293"/>
    </location>
</feature>
<comment type="function">
    <text evidence="8 10">Involved in peptidoglycan biosynthesis. Transports lipid-linked peptidoglycan precursors from the inner to the outer leaflet of the cytoplasmic membrane.</text>
</comment>
<organism evidence="11 12">
    <name type="scientific">Burkholderia singularis</name>
    <dbReference type="NCBI Taxonomy" id="1503053"/>
    <lineage>
        <taxon>Bacteria</taxon>
        <taxon>Pseudomonadati</taxon>
        <taxon>Pseudomonadota</taxon>
        <taxon>Betaproteobacteria</taxon>
        <taxon>Burkholderiales</taxon>
        <taxon>Burkholderiaceae</taxon>
        <taxon>Burkholderia</taxon>
        <taxon>pseudomallei group</taxon>
    </lineage>
</organism>
<sequence length="629" mass="67698">MCGVSHDGSLSCPVSRAWSLTAKRCFSISLPEAIARGAKNVGFTEAGRRARFDARSILPRAEPETRLTGPETGDYSNKIKRVASMGRTFPCAARHFPGPLPVADARGPYNKRPMNLFRALLTVSGFTLLSRVTGLARETLIARAFGASQFTDAFYVAFRIPNLLRRLSAEGAFSQAFVPILAEFKNQKGHDATKALVDAMSTLLAWALALLSVAGVAGASWVVLAVASGLRTDGQAFPLAVKMTQIMFPYIVFISLTTLASGVLNTYKRFSLPAFAPVLLNVSFIVAALFVAPHLKMPVYALAWAVIAGGVLQFIVQLPGLKRIDMMPAIGIHPLRALAHPGVKRVLAKMVPATFAVSVAQLSLIINTNIASRLGQGAVSWINYADRLMEFPTALLGVALGTILLPSLSKAHVDADSAEYSALLDWGLRVTFLLAAPSALALFFFAEPLTATLFNYGKFDAHTVAMVARALAAYGIGLVGIILIKILAPGFYAKQDIKTPVKIAVGVLVVTQLSNYVFVPVIGHAGLTLSIGIGACLNSLLLFIGLRRRGIYRPSPGWLRFFVQLGGASLVLAGTMRWCALNFDWTAMRAVPLERIALMASCLVLFAALYFGILGLMGFKYAYFKRRAK</sequence>
<dbReference type="GO" id="GO:0008360">
    <property type="term" value="P:regulation of cell shape"/>
    <property type="evidence" value="ECO:0007669"/>
    <property type="project" value="UniProtKB-KW"/>
</dbReference>
<feature type="transmembrane region" description="Helical" evidence="10">
    <location>
        <begin position="596"/>
        <end position="619"/>
    </location>
</feature>
<feature type="transmembrane region" description="Helical" evidence="10">
    <location>
        <begin position="299"/>
        <end position="318"/>
    </location>
</feature>
<evidence type="ECO:0000256" key="8">
    <source>
        <dbReference type="ARBA" id="ARBA00060041"/>
    </source>
</evidence>
<feature type="transmembrane region" description="Helical" evidence="10">
    <location>
        <begin position="426"/>
        <end position="446"/>
    </location>
</feature>
<name>A0A238HBL2_9BURK</name>
<accession>A0A238HBL2</accession>
<dbReference type="HAMAP" id="MF_02078">
    <property type="entry name" value="MurJ_MviN"/>
    <property type="match status" value="1"/>
</dbReference>
<dbReference type="PANTHER" id="PTHR47019:SF1">
    <property type="entry name" value="LIPID II FLIPPASE MURJ"/>
    <property type="match status" value="1"/>
</dbReference>
<feature type="transmembrane region" description="Helical" evidence="10">
    <location>
        <begin position="203"/>
        <end position="227"/>
    </location>
</feature>
<keyword evidence="5 10" id="KW-0573">Peptidoglycan synthesis</keyword>
<keyword evidence="2 10" id="KW-1003">Cell membrane</keyword>
<keyword evidence="7 10" id="KW-0472">Membrane</keyword>
<proteinExistence type="inferred from homology"/>
<comment type="caution">
    <text evidence="10">Lacks conserved residue(s) required for the propagation of feature annotation.</text>
</comment>
<feature type="transmembrane region" description="Helical" evidence="10">
    <location>
        <begin position="500"/>
        <end position="519"/>
    </location>
</feature>
<dbReference type="GO" id="GO:0009252">
    <property type="term" value="P:peptidoglycan biosynthetic process"/>
    <property type="evidence" value="ECO:0007669"/>
    <property type="project" value="UniProtKB-UniRule"/>
</dbReference>
<dbReference type="UniPathway" id="UPA00219"/>
<dbReference type="Pfam" id="PF03023">
    <property type="entry name" value="MurJ"/>
    <property type="match status" value="1"/>
</dbReference>
<keyword evidence="4 10" id="KW-0133">Cell shape</keyword>
<evidence type="ECO:0000256" key="4">
    <source>
        <dbReference type="ARBA" id="ARBA00022960"/>
    </source>
</evidence>
<dbReference type="InterPro" id="IPR004268">
    <property type="entry name" value="MurJ"/>
</dbReference>
<dbReference type="GO" id="GO:0015648">
    <property type="term" value="F:lipid-linked peptidoglycan transporter activity"/>
    <property type="evidence" value="ECO:0007669"/>
    <property type="project" value="UniProtKB-UniRule"/>
</dbReference>
<feature type="transmembrane region" description="Helical" evidence="10">
    <location>
        <begin position="247"/>
        <end position="267"/>
    </location>
</feature>
<dbReference type="EMBL" id="FXAN01000099">
    <property type="protein sequence ID" value="SMG02425.1"/>
    <property type="molecule type" value="Genomic_DNA"/>
</dbReference>
<evidence type="ECO:0000256" key="2">
    <source>
        <dbReference type="ARBA" id="ARBA00022475"/>
    </source>
</evidence>
<dbReference type="CDD" id="cd13123">
    <property type="entry name" value="MATE_MurJ_like"/>
    <property type="match status" value="1"/>
</dbReference>
<feature type="transmembrane region" description="Helical" evidence="10">
    <location>
        <begin position="466"/>
        <end position="488"/>
    </location>
</feature>
<dbReference type="GO" id="GO:0034204">
    <property type="term" value="P:lipid translocation"/>
    <property type="evidence" value="ECO:0007669"/>
    <property type="project" value="TreeGrafter"/>
</dbReference>
<dbReference type="GO" id="GO:0005886">
    <property type="term" value="C:plasma membrane"/>
    <property type="evidence" value="ECO:0007669"/>
    <property type="project" value="UniProtKB-SubCell"/>
</dbReference>
<reference evidence="11 12" key="1">
    <citation type="submission" date="2017-04" db="EMBL/GenBank/DDBJ databases">
        <authorList>
            <person name="Afonso C.L."/>
            <person name="Miller P.J."/>
            <person name="Scott M.A."/>
            <person name="Spackman E."/>
            <person name="Goraichik I."/>
            <person name="Dimitrov K.M."/>
            <person name="Suarez D.L."/>
            <person name="Swayne D.E."/>
        </authorList>
    </citation>
    <scope>NUCLEOTIDE SEQUENCE [LARGE SCALE GENOMIC DNA]</scope>
    <source>
        <strain evidence="11">LMG 28154</strain>
    </source>
</reference>
<evidence type="ECO:0000256" key="7">
    <source>
        <dbReference type="ARBA" id="ARBA00023136"/>
    </source>
</evidence>
<evidence type="ECO:0000256" key="3">
    <source>
        <dbReference type="ARBA" id="ARBA00022692"/>
    </source>
</evidence>
<gene>
    <name evidence="10" type="primary">murJ</name>
    <name evidence="11" type="ORF">BSIN_5072</name>
</gene>
<feature type="transmembrane region" description="Helical" evidence="10">
    <location>
        <begin position="525"/>
        <end position="546"/>
    </location>
</feature>
<dbReference type="GO" id="GO:0071555">
    <property type="term" value="P:cell wall organization"/>
    <property type="evidence" value="ECO:0007669"/>
    <property type="project" value="UniProtKB-KW"/>
</dbReference>
<dbReference type="NCBIfam" id="TIGR01695">
    <property type="entry name" value="murJ_mviN"/>
    <property type="match status" value="1"/>
</dbReference>
<dbReference type="Proteomes" id="UP000198460">
    <property type="component" value="Unassembled WGS sequence"/>
</dbReference>
<keyword evidence="10" id="KW-0961">Cell wall biogenesis/degradation</keyword>
<evidence type="ECO:0000313" key="11">
    <source>
        <dbReference type="EMBL" id="SMG02425.1"/>
    </source>
</evidence>
<comment type="similarity">
    <text evidence="9 10">Belongs to the MurJ/MviN family.</text>
</comment>
<dbReference type="InterPro" id="IPR051050">
    <property type="entry name" value="Lipid_II_flippase_MurJ/MviN"/>
</dbReference>
<evidence type="ECO:0000313" key="12">
    <source>
        <dbReference type="Proteomes" id="UP000198460"/>
    </source>
</evidence>
<comment type="subcellular location">
    <subcellularLocation>
        <location evidence="10">Cell inner membrane</location>
        <topology evidence="10">Multi-pass membrane protein</topology>
    </subcellularLocation>
    <subcellularLocation>
        <location evidence="1">Cell membrane</location>
        <topology evidence="1">Multi-pass membrane protein</topology>
    </subcellularLocation>
</comment>
<evidence type="ECO:0000256" key="6">
    <source>
        <dbReference type="ARBA" id="ARBA00022989"/>
    </source>
</evidence>
<dbReference type="PANTHER" id="PTHR47019">
    <property type="entry name" value="LIPID II FLIPPASE MURJ"/>
    <property type="match status" value="1"/>
</dbReference>
<keyword evidence="6 10" id="KW-1133">Transmembrane helix</keyword>
<dbReference type="PRINTS" id="PR01806">
    <property type="entry name" value="VIRFACTRMVIN"/>
</dbReference>
<keyword evidence="10" id="KW-0813">Transport</keyword>
<feature type="transmembrane region" description="Helical" evidence="10">
    <location>
        <begin position="388"/>
        <end position="405"/>
    </location>
</feature>
<evidence type="ECO:0000256" key="5">
    <source>
        <dbReference type="ARBA" id="ARBA00022984"/>
    </source>
</evidence>